<sequence length="274" mass="30753">MASNVSSTYSSGESKYHIADQGDVRSRSVPTSHGFDLDGLKWALIEADESSGQTIKETSLCQTEGFQIKITVYTKNERTSLRAVIFTKSTVANACSASALSALRLTLPCAPQPLIVLSVLRLNMFYNNRIQNAEKDHGKTVKDMHNMLLWAVNLKAKFEQEQKTHQENLQKWELERANLVQHYQERAENVAKTHEQSVQALVADYSIRFQTLENQCKEKLENSAQGQVQQMACTPYDSYIASPNINTQCTSDSIILIWVLYGSISMSLVSHSVQ</sequence>
<dbReference type="AlphaFoldDB" id="A0A2T2NLL8"/>
<dbReference type="Proteomes" id="UP000240883">
    <property type="component" value="Unassembled WGS sequence"/>
</dbReference>
<evidence type="ECO:0000313" key="2">
    <source>
        <dbReference type="Proteomes" id="UP000240883"/>
    </source>
</evidence>
<name>A0A2T2NLL8_CORCC</name>
<evidence type="ECO:0000313" key="1">
    <source>
        <dbReference type="EMBL" id="PSN66334.1"/>
    </source>
</evidence>
<proteinExistence type="predicted"/>
<accession>A0A2T2NLL8</accession>
<reference evidence="1 2" key="1">
    <citation type="journal article" date="2018" name="Front. Microbiol.">
        <title>Genome-Wide Analysis of Corynespora cassiicola Leaf Fall Disease Putative Effectors.</title>
        <authorList>
            <person name="Lopez D."/>
            <person name="Ribeiro S."/>
            <person name="Label P."/>
            <person name="Fumanal B."/>
            <person name="Venisse J.S."/>
            <person name="Kohler A."/>
            <person name="de Oliveira R.R."/>
            <person name="Labutti K."/>
            <person name="Lipzen A."/>
            <person name="Lail K."/>
            <person name="Bauer D."/>
            <person name="Ohm R.A."/>
            <person name="Barry K.W."/>
            <person name="Spatafora J."/>
            <person name="Grigoriev I.V."/>
            <person name="Martin F.M."/>
            <person name="Pujade-Renaud V."/>
        </authorList>
    </citation>
    <scope>NUCLEOTIDE SEQUENCE [LARGE SCALE GENOMIC DNA]</scope>
    <source>
        <strain evidence="1 2">Philippines</strain>
    </source>
</reference>
<gene>
    <name evidence="1" type="ORF">BS50DRAFT_589080</name>
</gene>
<organism evidence="1 2">
    <name type="scientific">Corynespora cassiicola Philippines</name>
    <dbReference type="NCBI Taxonomy" id="1448308"/>
    <lineage>
        <taxon>Eukaryota</taxon>
        <taxon>Fungi</taxon>
        <taxon>Dikarya</taxon>
        <taxon>Ascomycota</taxon>
        <taxon>Pezizomycotina</taxon>
        <taxon>Dothideomycetes</taxon>
        <taxon>Pleosporomycetidae</taxon>
        <taxon>Pleosporales</taxon>
        <taxon>Corynesporascaceae</taxon>
        <taxon>Corynespora</taxon>
    </lineage>
</organism>
<protein>
    <submittedName>
        <fullName evidence="1">Uncharacterized protein</fullName>
    </submittedName>
</protein>
<keyword evidence="2" id="KW-1185">Reference proteome</keyword>
<dbReference type="EMBL" id="KZ678136">
    <property type="protein sequence ID" value="PSN66334.1"/>
    <property type="molecule type" value="Genomic_DNA"/>
</dbReference>